<feature type="region of interest" description="Disordered" evidence="2">
    <location>
        <begin position="99"/>
        <end position="173"/>
    </location>
</feature>
<dbReference type="SUPFAM" id="SSF51126">
    <property type="entry name" value="Pectin lyase-like"/>
    <property type="match status" value="1"/>
</dbReference>
<dbReference type="SMART" id="SM00254">
    <property type="entry name" value="ShKT"/>
    <property type="match status" value="2"/>
</dbReference>
<evidence type="ECO:0000256" key="1">
    <source>
        <dbReference type="PROSITE-ProRule" id="PRU01005"/>
    </source>
</evidence>
<dbReference type="Gene3D" id="1.10.10.1870">
    <property type="entry name" value="ShTK domain-like"/>
    <property type="match status" value="1"/>
</dbReference>
<dbReference type="Pfam" id="PF01549">
    <property type="entry name" value="ShK"/>
    <property type="match status" value="2"/>
</dbReference>
<gene>
    <name evidence="4" type="ORF">niasHS_010247</name>
</gene>
<feature type="disulfide bond" evidence="1">
    <location>
        <begin position="486"/>
        <end position="520"/>
    </location>
</feature>
<keyword evidence="1" id="KW-1015">Disulfide bond</keyword>
<feature type="region of interest" description="Disordered" evidence="2">
    <location>
        <begin position="531"/>
        <end position="551"/>
    </location>
</feature>
<dbReference type="InterPro" id="IPR011050">
    <property type="entry name" value="Pectin_lyase_fold/virulence"/>
</dbReference>
<name>A0ABD2J640_HETSC</name>
<evidence type="ECO:0000313" key="4">
    <source>
        <dbReference type="EMBL" id="KAL3085178.1"/>
    </source>
</evidence>
<reference evidence="4 5" key="1">
    <citation type="submission" date="2024-10" db="EMBL/GenBank/DDBJ databases">
        <authorList>
            <person name="Kim D."/>
        </authorList>
    </citation>
    <scope>NUCLEOTIDE SEQUENCE [LARGE SCALE GENOMIC DNA]</scope>
    <source>
        <strain evidence="4">Taebaek</strain>
    </source>
</reference>
<organism evidence="4 5">
    <name type="scientific">Heterodera schachtii</name>
    <name type="common">Sugarbeet cyst nematode worm</name>
    <name type="synonym">Tylenchus schachtii</name>
    <dbReference type="NCBI Taxonomy" id="97005"/>
    <lineage>
        <taxon>Eukaryota</taxon>
        <taxon>Metazoa</taxon>
        <taxon>Ecdysozoa</taxon>
        <taxon>Nematoda</taxon>
        <taxon>Chromadorea</taxon>
        <taxon>Rhabditida</taxon>
        <taxon>Tylenchina</taxon>
        <taxon>Tylenchomorpha</taxon>
        <taxon>Tylenchoidea</taxon>
        <taxon>Heteroderidae</taxon>
        <taxon>Heteroderinae</taxon>
        <taxon>Heterodera</taxon>
    </lineage>
</organism>
<comment type="caution">
    <text evidence="4">The sequence shown here is derived from an EMBL/GenBank/DDBJ whole genome shotgun (WGS) entry which is preliminary data.</text>
</comment>
<sequence length="601" mass="62900">MLQKIVRVEERRETRRIEKELPLFVSTNWTTTNASPATTTAKTATTMAFEGAMAMPTATNSVPKSATISTAPPQGSAAASTSSLITLMTTNLSSIPLALPPSSPSSPEVSFVVRSSSSGTISGHNGKTNDGTAKAEQKQKHQVEDRSRNTTREEGRKSTEKAMEKTEKGKTKTTTTKLIITISAKDNGTLENGDKGNGTLINGASNATLENATKGNGTSGNCANGNGTLINCASNATLKNGDKGNGTLINGASNATLENATKGNGTLINGASNAILENVTKGNGTSGNCANGNSTTLENGAKGNGTFGNCANLSANTERGICAGSYILANNTKENDILRNGTKDKDNGTYTDNEIFMNGTIANGTLENYSAKGNDTLINGGTTTTVLPSKIMEKSAVSTPTNGTTKTTPNEAISKGNNSSAGGVPNYATTRATVVSSVYSVPKRAIDAKPTEWTKRASILRTNFDVLLSILTNGRSVGDSSMGMQCFDKGKDCPRVAFLCRTIAYGALMANECAKTCGQCDGGAAEEGEKAAKMVEKEKEKPKSSGDRQKCEAKDNYPRCAVWRLQGFCTSPKYSKYLKSRYCAKTCAICEGGDDEGSGRK</sequence>
<feature type="compositionally biased region" description="Polar residues" evidence="2">
    <location>
        <begin position="415"/>
        <end position="425"/>
    </location>
</feature>
<evidence type="ECO:0000313" key="5">
    <source>
        <dbReference type="Proteomes" id="UP001620645"/>
    </source>
</evidence>
<feature type="domain" description="ShKT" evidence="3">
    <location>
        <begin position="486"/>
        <end position="520"/>
    </location>
</feature>
<dbReference type="Gene3D" id="1.10.10.1940">
    <property type="match status" value="1"/>
</dbReference>
<dbReference type="PANTHER" id="PTHR21724">
    <property type="entry name" value="SHKT DOMAIN-CONTAINING PROTEIN"/>
    <property type="match status" value="1"/>
</dbReference>
<dbReference type="PROSITE" id="PS51670">
    <property type="entry name" value="SHKT"/>
    <property type="match status" value="2"/>
</dbReference>
<dbReference type="PANTHER" id="PTHR21724:SF109">
    <property type="entry name" value="SHKT DOMAIN-CONTAINING PROTEIN"/>
    <property type="match status" value="1"/>
</dbReference>
<feature type="compositionally biased region" description="Basic and acidic residues" evidence="2">
    <location>
        <begin position="133"/>
        <end position="170"/>
    </location>
</feature>
<keyword evidence="5" id="KW-1185">Reference proteome</keyword>
<feature type="region of interest" description="Disordered" evidence="2">
    <location>
        <begin position="395"/>
        <end position="425"/>
    </location>
</feature>
<proteinExistence type="predicted"/>
<accession>A0ABD2J640</accession>
<feature type="compositionally biased region" description="Low complexity" evidence="2">
    <location>
        <begin position="105"/>
        <end position="118"/>
    </location>
</feature>
<dbReference type="EMBL" id="JBICCN010000232">
    <property type="protein sequence ID" value="KAL3085178.1"/>
    <property type="molecule type" value="Genomic_DNA"/>
</dbReference>
<comment type="caution">
    <text evidence="1">Lacks conserved residue(s) required for the propagation of feature annotation.</text>
</comment>
<protein>
    <recommendedName>
        <fullName evidence="3">ShKT domain-containing protein</fullName>
    </recommendedName>
</protein>
<dbReference type="Proteomes" id="UP001620645">
    <property type="component" value="Unassembled WGS sequence"/>
</dbReference>
<feature type="compositionally biased region" description="Polar residues" evidence="2">
    <location>
        <begin position="119"/>
        <end position="131"/>
    </location>
</feature>
<dbReference type="InterPro" id="IPR003582">
    <property type="entry name" value="ShKT_dom"/>
</dbReference>
<evidence type="ECO:0000259" key="3">
    <source>
        <dbReference type="PROSITE" id="PS51670"/>
    </source>
</evidence>
<feature type="domain" description="ShKT" evidence="3">
    <location>
        <begin position="551"/>
        <end position="590"/>
    </location>
</feature>
<dbReference type="AlphaFoldDB" id="A0ABD2J640"/>
<feature type="compositionally biased region" description="Low complexity" evidence="2">
    <location>
        <begin position="399"/>
        <end position="410"/>
    </location>
</feature>
<evidence type="ECO:0000256" key="2">
    <source>
        <dbReference type="SAM" id="MobiDB-lite"/>
    </source>
</evidence>